<proteinExistence type="predicted"/>
<protein>
    <submittedName>
        <fullName evidence="1">Uncharacterized protein</fullName>
    </submittedName>
</protein>
<sequence>MRDEYILKPELRNRCIRLFADYLEDRISREEFYLAVNRIQKEEGTQINLFAWATGRNISSGSR</sequence>
<reference evidence="1" key="1">
    <citation type="submission" date="2020-03" db="EMBL/GenBank/DDBJ databases">
        <title>The deep terrestrial virosphere.</title>
        <authorList>
            <person name="Holmfeldt K."/>
            <person name="Nilsson E."/>
            <person name="Simone D."/>
            <person name="Lopez-Fernandez M."/>
            <person name="Wu X."/>
            <person name="de Brujin I."/>
            <person name="Lundin D."/>
            <person name="Andersson A."/>
            <person name="Bertilsson S."/>
            <person name="Dopson M."/>
        </authorList>
    </citation>
    <scope>NUCLEOTIDE SEQUENCE</scope>
    <source>
        <strain evidence="1">MM171A00919</strain>
    </source>
</reference>
<name>A0A6M3LWQ7_9ZZZZ</name>
<evidence type="ECO:0000313" key="1">
    <source>
        <dbReference type="EMBL" id="QJA99727.1"/>
    </source>
</evidence>
<organism evidence="1">
    <name type="scientific">viral metagenome</name>
    <dbReference type="NCBI Taxonomy" id="1070528"/>
    <lineage>
        <taxon>unclassified sequences</taxon>
        <taxon>metagenomes</taxon>
        <taxon>organismal metagenomes</taxon>
    </lineage>
</organism>
<dbReference type="AlphaFoldDB" id="A0A6M3LWQ7"/>
<accession>A0A6M3LWQ7</accession>
<gene>
    <name evidence="1" type="ORF">MM171A00919_0025</name>
</gene>
<dbReference type="EMBL" id="MT143664">
    <property type="protein sequence ID" value="QJA99727.1"/>
    <property type="molecule type" value="Genomic_DNA"/>
</dbReference>